<sequence length="92" mass="10527">MKLAKQLVKLMMRRRWQPVEVAADGYRLEVRPYHGKIEAGFVLWRAGEDGRLQPVASGHTENGYLLTAEGFRLDLPAETARAIERLLQRAPR</sequence>
<dbReference type="RefSeq" id="WP_284057699.1">
    <property type="nucleotide sequence ID" value="NZ_JAMSLR010000009.1"/>
</dbReference>
<dbReference type="EMBL" id="JAMSLR010000009">
    <property type="protein sequence ID" value="MCM8749913.1"/>
    <property type="molecule type" value="Genomic_DNA"/>
</dbReference>
<dbReference type="AlphaFoldDB" id="A0AA42BDN4"/>
<organism evidence="1 2">
    <name type="scientific">Thermalbibacter longus</name>
    <dbReference type="NCBI Taxonomy" id="2951981"/>
    <lineage>
        <taxon>Bacteria</taxon>
        <taxon>Pseudomonadati</taxon>
        <taxon>Thermomicrobiota</taxon>
        <taxon>Thermomicrobia</taxon>
        <taxon>Thermomicrobiales</taxon>
        <taxon>Thermomicrobiaceae</taxon>
        <taxon>Thermalbibacter</taxon>
    </lineage>
</organism>
<gene>
    <name evidence="1" type="ORF">NET02_12210</name>
</gene>
<protein>
    <submittedName>
        <fullName evidence="1">Uncharacterized protein</fullName>
    </submittedName>
</protein>
<evidence type="ECO:0000313" key="1">
    <source>
        <dbReference type="EMBL" id="MCM8749913.1"/>
    </source>
</evidence>
<evidence type="ECO:0000313" key="2">
    <source>
        <dbReference type="Proteomes" id="UP001165306"/>
    </source>
</evidence>
<reference evidence="1" key="1">
    <citation type="submission" date="2022-06" db="EMBL/GenBank/DDBJ databases">
        <title>CFH 74404 Thermomicrobiaceae sp.</title>
        <authorList>
            <person name="Ming H."/>
            <person name="Li W.-J."/>
            <person name="Zhao Z."/>
        </authorList>
    </citation>
    <scope>NUCLEOTIDE SEQUENCE</scope>
    <source>
        <strain evidence="1">CFH 74404</strain>
    </source>
</reference>
<accession>A0AA42BDN4</accession>
<comment type="caution">
    <text evidence="1">The sequence shown here is derived from an EMBL/GenBank/DDBJ whole genome shotgun (WGS) entry which is preliminary data.</text>
</comment>
<name>A0AA42BDN4_9BACT</name>
<keyword evidence="2" id="KW-1185">Reference proteome</keyword>
<dbReference type="Proteomes" id="UP001165306">
    <property type="component" value="Unassembled WGS sequence"/>
</dbReference>
<proteinExistence type="predicted"/>